<gene>
    <name evidence="1" type="ORF">OC712_02170</name>
</gene>
<organism evidence="1 2">
    <name type="scientific">Candidatus Phytoplasma citri</name>
    <dbReference type="NCBI Taxonomy" id="180978"/>
    <lineage>
        <taxon>Bacteria</taxon>
        <taxon>Bacillati</taxon>
        <taxon>Mycoplasmatota</taxon>
        <taxon>Mollicutes</taxon>
        <taxon>Acholeplasmatales</taxon>
        <taxon>Acholeplasmataceae</taxon>
        <taxon>Candidatus Phytoplasma</taxon>
        <taxon>16SrII (Peanut WB group)</taxon>
    </lineage>
</organism>
<name>A0ABU8ZRI3_9MOLU</name>
<keyword evidence="2" id="KW-1185">Reference proteome</keyword>
<proteinExistence type="predicted"/>
<reference evidence="1 2" key="1">
    <citation type="journal article" date="2023" name="Int. J. Syst. Evol. Microbiol.">
        <title>The observation of taxonomic boundaries for the 16SrII and 16SrXXV phytoplasmas using genome-based delimitation.</title>
        <authorList>
            <person name="Rodrigues Jardim B."/>
            <person name="Tran-Nguyen L.T.T."/>
            <person name="Gambley C."/>
            <person name="Al-Sadi A.M."/>
            <person name="Al-Subhi A.M."/>
            <person name="Foissac X."/>
            <person name="Salar P."/>
            <person name="Cai H."/>
            <person name="Yang J.Y."/>
            <person name="Davis R."/>
            <person name="Jones L."/>
            <person name="Rodoni B."/>
            <person name="Constable F.E."/>
        </authorList>
    </citation>
    <scope>NUCLEOTIDE SEQUENCE [LARGE SCALE GENOMIC DNA]</scope>
    <source>
        <strain evidence="1">BAWM-OMN-P75</strain>
    </source>
</reference>
<protein>
    <recommendedName>
        <fullName evidence="3">Sequence-variable mosaic (SVM) signal sequence domain-containing protein</fullName>
    </recommendedName>
</protein>
<dbReference type="EMBL" id="JAOSJG010000023">
    <property type="protein sequence ID" value="MEK0309277.1"/>
    <property type="molecule type" value="Genomic_DNA"/>
</dbReference>
<dbReference type="Proteomes" id="UP001383392">
    <property type="component" value="Unassembled WGS sequence"/>
</dbReference>
<comment type="caution">
    <text evidence="1">The sequence shown here is derived from an EMBL/GenBank/DDBJ whole genome shotgun (WGS) entry which is preliminary data.</text>
</comment>
<sequence length="55" mass="6426">MSFCSFLFLGLLCINNNKIMAMEKLNNKLIKETNINKCQKTNSTIQKIPKYSKKR</sequence>
<evidence type="ECO:0000313" key="2">
    <source>
        <dbReference type="Proteomes" id="UP001383392"/>
    </source>
</evidence>
<evidence type="ECO:0008006" key="3">
    <source>
        <dbReference type="Google" id="ProtNLM"/>
    </source>
</evidence>
<accession>A0ABU8ZRI3</accession>
<evidence type="ECO:0000313" key="1">
    <source>
        <dbReference type="EMBL" id="MEK0309277.1"/>
    </source>
</evidence>